<evidence type="ECO:0000313" key="2">
    <source>
        <dbReference type="EMBL" id="XCD16345.1"/>
    </source>
</evidence>
<dbReference type="RefSeq" id="WP_353497628.1">
    <property type="nucleotide sequence ID" value="NZ_CP115920.1"/>
</dbReference>
<dbReference type="InterPro" id="IPR021308">
    <property type="entry name" value="GfcB"/>
</dbReference>
<name>A0AAU8BIR1_9VIBR</name>
<protein>
    <submittedName>
        <fullName evidence="2">YjbF family lipoprotein</fullName>
    </submittedName>
</protein>
<evidence type="ECO:0000256" key="1">
    <source>
        <dbReference type="SAM" id="SignalP"/>
    </source>
</evidence>
<dbReference type="Pfam" id="PF11102">
    <property type="entry name" value="YjbF"/>
    <property type="match status" value="1"/>
</dbReference>
<dbReference type="PROSITE" id="PS51257">
    <property type="entry name" value="PROKAR_LIPOPROTEIN"/>
    <property type="match status" value="1"/>
</dbReference>
<gene>
    <name evidence="2" type="ORF">PG915_01840</name>
</gene>
<dbReference type="AlphaFoldDB" id="A0AAU8BIR1"/>
<sequence>MKFKSTLIMCSLLALTACSQRFQDVNATLSEAFLGADDVVMTAEEIRALPYASAYIRINDGAQIFVVLAFAEPNTATGVTQYKWMSSDRALFVYEKGRLVKTIGLFGDNLQGVTRTEQTANSWQVNYDWMPDYRYGYQGIANRWGDGNETINTSVANYQTEKYSERVQFDVLDHSLINEYWQDSKTGKTVRSIEYIVPQMAKVEFTVLKQPSM</sequence>
<accession>A0AAU8BIR1</accession>
<dbReference type="EMBL" id="CP115920">
    <property type="protein sequence ID" value="XCD16345.1"/>
    <property type="molecule type" value="Genomic_DNA"/>
</dbReference>
<dbReference type="Gene3D" id="2.40.360.10">
    <property type="entry name" value="YmcC-like"/>
    <property type="match status" value="1"/>
</dbReference>
<keyword evidence="2" id="KW-0449">Lipoprotein</keyword>
<feature type="signal peptide" evidence="1">
    <location>
        <begin position="1"/>
        <end position="19"/>
    </location>
</feature>
<dbReference type="SUPFAM" id="SSF159270">
    <property type="entry name" value="YmcC-like"/>
    <property type="match status" value="1"/>
</dbReference>
<dbReference type="KEGG" id="vck:PG915_01840"/>
<organism evidence="2">
    <name type="scientific">Vibrio chaetopteri</name>
    <dbReference type="NCBI Taxonomy" id="3016528"/>
    <lineage>
        <taxon>Bacteria</taxon>
        <taxon>Pseudomonadati</taxon>
        <taxon>Pseudomonadota</taxon>
        <taxon>Gammaproteobacteria</taxon>
        <taxon>Vibrionales</taxon>
        <taxon>Vibrionaceae</taxon>
        <taxon>Vibrio</taxon>
    </lineage>
</organism>
<dbReference type="InterPro" id="IPR023373">
    <property type="entry name" value="YmcC_sf"/>
</dbReference>
<proteinExistence type="predicted"/>
<reference evidence="2" key="1">
    <citation type="submission" date="2023-01" db="EMBL/GenBank/DDBJ databases">
        <title>Vibrio sp. CB1-14 genome sequencing.</title>
        <authorList>
            <person name="Otstavnykh N."/>
            <person name="Isaeva M."/>
            <person name="Meleshko D."/>
        </authorList>
    </citation>
    <scope>NUCLEOTIDE SEQUENCE</scope>
    <source>
        <strain evidence="2">CB1-14</strain>
    </source>
</reference>
<keyword evidence="1" id="KW-0732">Signal</keyword>
<feature type="chain" id="PRO_5043817989" evidence="1">
    <location>
        <begin position="20"/>
        <end position="213"/>
    </location>
</feature>